<keyword evidence="1" id="KW-0472">Membrane</keyword>
<keyword evidence="1" id="KW-0067">ATP-binding</keyword>
<keyword evidence="1" id="KW-0460">Magnesium</keyword>
<comment type="subcellular location">
    <subcellularLocation>
        <location evidence="1">Membrane</location>
        <topology evidence="1">Multi-pass membrane protein</topology>
    </subcellularLocation>
</comment>
<keyword evidence="1" id="KW-1278">Translocase</keyword>
<organism evidence="3 4">
    <name type="scientific">Haematococcus lacustris</name>
    <name type="common">Green alga</name>
    <name type="synonym">Haematococcus pluvialis</name>
    <dbReference type="NCBI Taxonomy" id="44745"/>
    <lineage>
        <taxon>Eukaryota</taxon>
        <taxon>Viridiplantae</taxon>
        <taxon>Chlorophyta</taxon>
        <taxon>core chlorophytes</taxon>
        <taxon>Chlorophyceae</taxon>
        <taxon>CS clade</taxon>
        <taxon>Chlamydomonadales</taxon>
        <taxon>Haematococcaceae</taxon>
        <taxon>Haematococcus</taxon>
    </lineage>
</organism>
<feature type="non-terminal residue" evidence="3">
    <location>
        <position position="54"/>
    </location>
</feature>
<evidence type="ECO:0000313" key="4">
    <source>
        <dbReference type="Proteomes" id="UP000485058"/>
    </source>
</evidence>
<dbReference type="AlphaFoldDB" id="A0A6A0ABZ9"/>
<dbReference type="GO" id="GO:0019829">
    <property type="term" value="F:ATPase-coupled monoatomic cation transmembrane transporter activity"/>
    <property type="evidence" value="ECO:0007669"/>
    <property type="project" value="UniProtKB-UniRule"/>
</dbReference>
<feature type="domain" description="P5B-type ATPase N-terminal" evidence="2">
    <location>
        <begin position="5"/>
        <end position="52"/>
    </location>
</feature>
<gene>
    <name evidence="3" type="ORF">HaLaN_29227</name>
</gene>
<dbReference type="Pfam" id="PF12409">
    <property type="entry name" value="P5-ATPase"/>
    <property type="match status" value="1"/>
</dbReference>
<comment type="caution">
    <text evidence="1">Lacks conserved residue(s) required for the propagation of feature annotation.</text>
</comment>
<proteinExistence type="inferred from homology"/>
<dbReference type="GO" id="GO:0046872">
    <property type="term" value="F:metal ion binding"/>
    <property type="evidence" value="ECO:0007669"/>
    <property type="project" value="UniProtKB-UniRule"/>
</dbReference>
<dbReference type="GO" id="GO:0005524">
    <property type="term" value="F:ATP binding"/>
    <property type="evidence" value="ECO:0007669"/>
    <property type="project" value="UniProtKB-UniRule"/>
</dbReference>
<dbReference type="GO" id="GO:0016020">
    <property type="term" value="C:membrane"/>
    <property type="evidence" value="ECO:0007669"/>
    <property type="project" value="UniProtKB-SubCell"/>
</dbReference>
<dbReference type="InterPro" id="IPR047819">
    <property type="entry name" value="P5A-ATPase_N"/>
</dbReference>
<evidence type="ECO:0000259" key="2">
    <source>
        <dbReference type="Pfam" id="PF12409"/>
    </source>
</evidence>
<comment type="caution">
    <text evidence="3">The sequence shown here is derived from an EMBL/GenBank/DDBJ whole genome shotgun (WGS) entry which is preliminary data.</text>
</comment>
<sequence>MLPLRRHVLRYVLYIAANVVTAGLLALAAHWFTDWERRLTLVPCSPAAAELMFV</sequence>
<keyword evidence="1" id="KW-1133">Transmembrane helix</keyword>
<dbReference type="EC" id="7.2.2.-" evidence="1"/>
<comment type="similarity">
    <text evidence="1">Belongs to the cation transport ATPase (P-type) (TC 3.A.3) family. Type V subfamily.</text>
</comment>
<reference evidence="3 4" key="1">
    <citation type="submission" date="2020-02" db="EMBL/GenBank/DDBJ databases">
        <title>Draft genome sequence of Haematococcus lacustris strain NIES-144.</title>
        <authorList>
            <person name="Morimoto D."/>
            <person name="Nakagawa S."/>
            <person name="Yoshida T."/>
            <person name="Sawayama S."/>
        </authorList>
    </citation>
    <scope>NUCLEOTIDE SEQUENCE [LARGE SCALE GENOMIC DNA]</scope>
    <source>
        <strain evidence="3 4">NIES-144</strain>
    </source>
</reference>
<keyword evidence="1" id="KW-0812">Transmembrane</keyword>
<keyword evidence="4" id="KW-1185">Reference proteome</keyword>
<dbReference type="EMBL" id="BLLF01004868">
    <property type="protein sequence ID" value="GFH30380.1"/>
    <property type="molecule type" value="Genomic_DNA"/>
</dbReference>
<comment type="catalytic activity">
    <reaction evidence="1">
        <text>ATP + H2O = ADP + phosphate + H(+)</text>
        <dbReference type="Rhea" id="RHEA:13065"/>
        <dbReference type="ChEBI" id="CHEBI:15377"/>
        <dbReference type="ChEBI" id="CHEBI:15378"/>
        <dbReference type="ChEBI" id="CHEBI:30616"/>
        <dbReference type="ChEBI" id="CHEBI:43474"/>
        <dbReference type="ChEBI" id="CHEBI:456216"/>
    </reaction>
</comment>
<accession>A0A6A0ABZ9</accession>
<feature type="non-terminal residue" evidence="3">
    <location>
        <position position="1"/>
    </location>
</feature>
<keyword evidence="1" id="KW-0479">Metal-binding</keyword>
<keyword evidence="1" id="KW-0547">Nucleotide-binding</keyword>
<name>A0A6A0ABZ9_HAELA</name>
<evidence type="ECO:0000256" key="1">
    <source>
        <dbReference type="RuleBase" id="RU362082"/>
    </source>
</evidence>
<dbReference type="Proteomes" id="UP000485058">
    <property type="component" value="Unassembled WGS sequence"/>
</dbReference>
<evidence type="ECO:0000313" key="3">
    <source>
        <dbReference type="EMBL" id="GFH30380.1"/>
    </source>
</evidence>
<protein>
    <recommendedName>
        <fullName evidence="1">Cation-transporting ATPase</fullName>
        <ecNumber evidence="1">7.2.2.-</ecNumber>
    </recommendedName>
</protein>
<feature type="transmembrane region" description="Helical" evidence="1">
    <location>
        <begin position="12"/>
        <end position="32"/>
    </location>
</feature>